<evidence type="ECO:0000313" key="5">
    <source>
        <dbReference type="Proteomes" id="UP000823604"/>
    </source>
</evidence>
<reference evidence="4" key="2">
    <citation type="journal article" date="2021" name="PeerJ">
        <title>Extensive microbial diversity within the chicken gut microbiome revealed by metagenomics and culture.</title>
        <authorList>
            <person name="Gilroy R."/>
            <person name="Ravi A."/>
            <person name="Getino M."/>
            <person name="Pursley I."/>
            <person name="Horton D.L."/>
            <person name="Alikhan N.F."/>
            <person name="Baker D."/>
            <person name="Gharbi K."/>
            <person name="Hall N."/>
            <person name="Watson M."/>
            <person name="Adriaenssens E.M."/>
            <person name="Foster-Nyarko E."/>
            <person name="Jarju S."/>
            <person name="Secka A."/>
            <person name="Antonio M."/>
            <person name="Oren A."/>
            <person name="Chaudhuri R.R."/>
            <person name="La Ragione R."/>
            <person name="Hildebrand F."/>
            <person name="Pallen M.J."/>
        </authorList>
    </citation>
    <scope>NUCLEOTIDE SEQUENCE</scope>
    <source>
        <strain evidence="4">B1-8020</strain>
    </source>
</reference>
<organism evidence="4 5">
    <name type="scientific">Candidatus Merdivivens pullicola</name>
    <dbReference type="NCBI Taxonomy" id="2840872"/>
    <lineage>
        <taxon>Bacteria</taxon>
        <taxon>Pseudomonadati</taxon>
        <taxon>Bacteroidota</taxon>
        <taxon>Bacteroidia</taxon>
        <taxon>Bacteroidales</taxon>
        <taxon>Muribaculaceae</taxon>
        <taxon>Muribaculaceae incertae sedis</taxon>
        <taxon>Candidatus Merdivivens</taxon>
    </lineage>
</organism>
<dbReference type="AlphaFoldDB" id="A0A9D9IKR0"/>
<feature type="signal peptide" evidence="1">
    <location>
        <begin position="1"/>
        <end position="18"/>
    </location>
</feature>
<sequence length="681" mass="75744">MKIIFRILIFGLCMTVLSCVKEPASDMKKNMSSIILAPDFVRNIEVKGVSRPNGYENTINNIWVIPFDASGNVLQDNGASMAQYFMGDQITPLEDGKYSIEVLLGSPAEVYFVANTGNPSLFSATSVNKDFVKTRSIAIASEGELVPQGTGIIMSGNWVSNGTSVISEIPMKRALAKVTLNLRTGDKVAANEEAFAVQSVQMMNVPNIQYYFRETDELVPGNGIPAYPEINDALVPFDYTAIETEDTPLTTLWPELQWMSTTASGKSGRLVPQSGVTADNFWWYLPENGRGTGTASDQRYKSAEEYMPSGQAGYCTFIRIKGYYKSGELATEVTYDVYLGEDNTSDYNIIRNTNYTVTVTIEGIDRMDTRINADLEDGGFESINYIDYTDNASPWIVVAAENKDQVASTNMTLPEGWRVPTKKDMMLEYVYTAVTNSSAFDGGFFWLNETKSDDPTIRWFIAIGIGEIVLAKEDASYFLRGVKDVSTGFRYPYVQGGKGGSNIIVSRDANGGVREEYVRTSRTTTVNGSEWDWWVQGTPHHTEIRASNIVSAKFEVGTKAIDLDFQRRVTWDDAAEYCSDQGKGWRLPTQRELMLMFVMNDYLEDGLLPSTNDVYPGEGETMNHVFYWSGTEDNSSTDSANTAWSVCFCNGDDVEHSGINGKVEGYMKTGTNYVRCVRDIY</sequence>
<dbReference type="Pfam" id="PF07603">
    <property type="entry name" value="Lcl_C"/>
    <property type="match status" value="1"/>
</dbReference>
<evidence type="ECO:0000256" key="1">
    <source>
        <dbReference type="SAM" id="SignalP"/>
    </source>
</evidence>
<name>A0A9D9IKR0_9BACT</name>
<protein>
    <submittedName>
        <fullName evidence="4">DUF4906 domain-containing protein</fullName>
    </submittedName>
</protein>
<dbReference type="PROSITE" id="PS51257">
    <property type="entry name" value="PROKAR_LIPOPROTEIN"/>
    <property type="match status" value="1"/>
</dbReference>
<proteinExistence type="predicted"/>
<dbReference type="Gene3D" id="2.60.40.3690">
    <property type="match status" value="1"/>
</dbReference>
<dbReference type="Proteomes" id="UP000823604">
    <property type="component" value="Unassembled WGS sequence"/>
</dbReference>
<feature type="chain" id="PRO_5038658967" evidence="1">
    <location>
        <begin position="19"/>
        <end position="681"/>
    </location>
</feature>
<dbReference type="Pfam" id="PF16249">
    <property type="entry name" value="DUF4906"/>
    <property type="match status" value="1"/>
</dbReference>
<feature type="domain" description="Lcl C-terminal" evidence="2">
    <location>
        <begin position="566"/>
        <end position="678"/>
    </location>
</feature>
<evidence type="ECO:0000259" key="3">
    <source>
        <dbReference type="Pfam" id="PF16249"/>
    </source>
</evidence>
<reference evidence="4" key="1">
    <citation type="submission" date="2020-10" db="EMBL/GenBank/DDBJ databases">
        <authorList>
            <person name="Gilroy R."/>
        </authorList>
    </citation>
    <scope>NUCLEOTIDE SEQUENCE</scope>
    <source>
        <strain evidence="4">B1-8020</strain>
    </source>
</reference>
<dbReference type="EMBL" id="JADIMA010000067">
    <property type="protein sequence ID" value="MBO8473351.1"/>
    <property type="molecule type" value="Genomic_DNA"/>
</dbReference>
<gene>
    <name evidence="4" type="ORF">IAB81_06940</name>
</gene>
<keyword evidence="1" id="KW-0732">Signal</keyword>
<dbReference type="InterPro" id="IPR032594">
    <property type="entry name" value="DUF4906"/>
</dbReference>
<evidence type="ECO:0000313" key="4">
    <source>
        <dbReference type="EMBL" id="MBO8473351.1"/>
    </source>
</evidence>
<dbReference type="InterPro" id="IPR011460">
    <property type="entry name" value="Lcl_C"/>
</dbReference>
<comment type="caution">
    <text evidence="4">The sequence shown here is derived from an EMBL/GenBank/DDBJ whole genome shotgun (WGS) entry which is preliminary data.</text>
</comment>
<accession>A0A9D9IKR0</accession>
<evidence type="ECO:0000259" key="2">
    <source>
        <dbReference type="Pfam" id="PF07603"/>
    </source>
</evidence>
<feature type="domain" description="DUF4906" evidence="3">
    <location>
        <begin position="283"/>
        <end position="359"/>
    </location>
</feature>